<sequence length="461" mass="52486">MFPVSLIATRVSRNQPLLTVNKTQKGVLKTSTPSVTLHSSLKIAPSSHPAPRRVRFASDLAKIKEIPHHCSFTAEQKRLLYRDLETLQAESDVICQEIEFERSLYGDECIENVLEEDAYFRNRCGELVHPAHWSAFTDEIVDSIDVDPTSVPPGFSSVEAYKKYLFQYERFYDHVLPNRASESSSRNLTIRRRSMARKSKQPGGNFPLTQHERTKKFASSEYGTTAQRLAGHSQYQLGDCGISLTKLNADDAVGCTPSGYLYAQDAIVEYLLTQTQELKEQRAAYERQQASRQGDDEKQRQIQQQFEETQQVIRKRKVVDEKETAKQAVLKSSYWLAEAQPETVEAVIPLPPERPLSPHSQEPLRRKDIWPVGLKWDDKNIVCEVSDKTIQYQPATAYWVDKKKPGKVVLTSVYDQLIRKSQICPITSQKIKFTRPLQQSGSSFASSSQGVQVKKYRPTIT</sequence>
<name>A0A1Z5KKX0_FISSO</name>
<dbReference type="InParanoid" id="A0A1Z5KKX0"/>
<feature type="region of interest" description="Disordered" evidence="1">
    <location>
        <begin position="283"/>
        <end position="303"/>
    </location>
</feature>
<dbReference type="OrthoDB" id="116827at2759"/>
<reference evidence="2 3" key="1">
    <citation type="journal article" date="2015" name="Plant Cell">
        <title>Oil accumulation by the oleaginous diatom Fistulifera solaris as revealed by the genome and transcriptome.</title>
        <authorList>
            <person name="Tanaka T."/>
            <person name="Maeda Y."/>
            <person name="Veluchamy A."/>
            <person name="Tanaka M."/>
            <person name="Abida H."/>
            <person name="Marechal E."/>
            <person name="Bowler C."/>
            <person name="Muto M."/>
            <person name="Sunaga Y."/>
            <person name="Tanaka M."/>
            <person name="Yoshino T."/>
            <person name="Taniguchi T."/>
            <person name="Fukuda Y."/>
            <person name="Nemoto M."/>
            <person name="Matsumoto M."/>
            <person name="Wong P.S."/>
            <person name="Aburatani S."/>
            <person name="Fujibuchi W."/>
        </authorList>
    </citation>
    <scope>NUCLEOTIDE SEQUENCE [LARGE SCALE GENOMIC DNA]</scope>
    <source>
        <strain evidence="2 3">JPCC DA0580</strain>
    </source>
</reference>
<dbReference type="EMBL" id="BDSP01000252">
    <property type="protein sequence ID" value="GAX26837.1"/>
    <property type="molecule type" value="Genomic_DNA"/>
</dbReference>
<dbReference type="Proteomes" id="UP000198406">
    <property type="component" value="Unassembled WGS sequence"/>
</dbReference>
<gene>
    <name evidence="2" type="ORF">FisN_9Lh113</name>
</gene>
<dbReference type="PANTHER" id="PTHR13063:SF10">
    <property type="entry name" value="NITRIC OXIDE SYNTHASE-INTERACTING PROTEIN"/>
    <property type="match status" value="1"/>
</dbReference>
<evidence type="ECO:0000313" key="3">
    <source>
        <dbReference type="Proteomes" id="UP000198406"/>
    </source>
</evidence>
<evidence type="ECO:0000256" key="1">
    <source>
        <dbReference type="SAM" id="MobiDB-lite"/>
    </source>
</evidence>
<proteinExistence type="predicted"/>
<organism evidence="2 3">
    <name type="scientific">Fistulifera solaris</name>
    <name type="common">Oleaginous diatom</name>
    <dbReference type="NCBI Taxonomy" id="1519565"/>
    <lineage>
        <taxon>Eukaryota</taxon>
        <taxon>Sar</taxon>
        <taxon>Stramenopiles</taxon>
        <taxon>Ochrophyta</taxon>
        <taxon>Bacillariophyta</taxon>
        <taxon>Bacillariophyceae</taxon>
        <taxon>Bacillariophycidae</taxon>
        <taxon>Naviculales</taxon>
        <taxon>Naviculaceae</taxon>
        <taxon>Fistulifera</taxon>
    </lineage>
</organism>
<dbReference type="AlphaFoldDB" id="A0A1Z5KKX0"/>
<feature type="region of interest" description="Disordered" evidence="1">
    <location>
        <begin position="183"/>
        <end position="220"/>
    </location>
</feature>
<dbReference type="GO" id="GO:0005634">
    <property type="term" value="C:nucleus"/>
    <property type="evidence" value="ECO:0007669"/>
    <property type="project" value="TreeGrafter"/>
</dbReference>
<keyword evidence="3" id="KW-1185">Reference proteome</keyword>
<dbReference type="PANTHER" id="PTHR13063">
    <property type="entry name" value="ENOS INTERACTING PROTEIN"/>
    <property type="match status" value="1"/>
</dbReference>
<dbReference type="InterPro" id="IPR016818">
    <property type="entry name" value="NOSIP"/>
</dbReference>
<comment type="caution">
    <text evidence="2">The sequence shown here is derived from an EMBL/GenBank/DDBJ whole genome shotgun (WGS) entry which is preliminary data.</text>
</comment>
<dbReference type="GO" id="GO:0061630">
    <property type="term" value="F:ubiquitin protein ligase activity"/>
    <property type="evidence" value="ECO:0007669"/>
    <property type="project" value="InterPro"/>
</dbReference>
<feature type="compositionally biased region" description="Basic residues" evidence="1">
    <location>
        <begin position="189"/>
        <end position="200"/>
    </location>
</feature>
<accession>A0A1Z5KKX0</accession>
<evidence type="ECO:0000313" key="2">
    <source>
        <dbReference type="EMBL" id="GAX26837.1"/>
    </source>
</evidence>
<protein>
    <submittedName>
        <fullName evidence="2">Uncharacterized protein</fullName>
    </submittedName>
</protein>